<feature type="coiled-coil region" evidence="8">
    <location>
        <begin position="723"/>
        <end position="764"/>
    </location>
</feature>
<dbReference type="GO" id="GO:0007062">
    <property type="term" value="P:sister chromatid cohesion"/>
    <property type="evidence" value="ECO:0007669"/>
    <property type="project" value="TreeGrafter"/>
</dbReference>
<feature type="coiled-coil region" evidence="8">
    <location>
        <begin position="817"/>
        <end position="942"/>
    </location>
</feature>
<dbReference type="EMBL" id="CP119880">
    <property type="protein sequence ID" value="WFD35856.1"/>
    <property type="molecule type" value="Genomic_DNA"/>
</dbReference>
<evidence type="ECO:0000256" key="3">
    <source>
        <dbReference type="ARBA" id="ARBA00022776"/>
    </source>
</evidence>
<feature type="coiled-coil region" evidence="8">
    <location>
        <begin position="320"/>
        <end position="347"/>
    </location>
</feature>
<comment type="subcellular location">
    <subcellularLocation>
        <location evidence="1 7">Nucleus</location>
    </subcellularLocation>
</comment>
<dbReference type="GO" id="GO:0003677">
    <property type="term" value="F:DNA binding"/>
    <property type="evidence" value="ECO:0007669"/>
    <property type="project" value="TreeGrafter"/>
</dbReference>
<gene>
    <name evidence="11" type="primary">SMC1</name>
    <name evidence="11" type="ORF">MCUN1_002724</name>
</gene>
<feature type="coiled-coil region" evidence="8">
    <location>
        <begin position="1057"/>
        <end position="1084"/>
    </location>
</feature>
<comment type="similarity">
    <text evidence="7">Belongs to the SMC family.</text>
</comment>
<dbReference type="GO" id="GO:0051301">
    <property type="term" value="P:cell division"/>
    <property type="evidence" value="ECO:0007669"/>
    <property type="project" value="UniProtKB-KW"/>
</dbReference>
<dbReference type="Pfam" id="PF06470">
    <property type="entry name" value="SMC_hinge"/>
    <property type="match status" value="1"/>
</dbReference>
<dbReference type="PANTHER" id="PTHR18937:SF12">
    <property type="entry name" value="STRUCTURAL MAINTENANCE OF CHROMOSOMES PROTEIN"/>
    <property type="match status" value="1"/>
</dbReference>
<evidence type="ECO:0000256" key="1">
    <source>
        <dbReference type="ARBA" id="ARBA00004123"/>
    </source>
</evidence>
<dbReference type="GO" id="GO:0008278">
    <property type="term" value="C:cohesin complex"/>
    <property type="evidence" value="ECO:0007669"/>
    <property type="project" value="TreeGrafter"/>
</dbReference>
<reference evidence="11" key="1">
    <citation type="submission" date="2023-03" db="EMBL/GenBank/DDBJ databases">
        <title>Mating type loci evolution in Malassezia.</title>
        <authorList>
            <person name="Coelho M.A."/>
        </authorList>
    </citation>
    <scope>NUCLEOTIDE SEQUENCE</scope>
    <source>
        <strain evidence="11">CBS 11721</strain>
    </source>
</reference>
<dbReference type="SMART" id="SM00968">
    <property type="entry name" value="SMC_hinge"/>
    <property type="match status" value="1"/>
</dbReference>
<dbReference type="InterPro" id="IPR010935">
    <property type="entry name" value="SMC_hinge"/>
</dbReference>
<evidence type="ECO:0000256" key="6">
    <source>
        <dbReference type="ARBA" id="ARBA00023306"/>
    </source>
</evidence>
<evidence type="ECO:0000313" key="12">
    <source>
        <dbReference type="Proteomes" id="UP001219933"/>
    </source>
</evidence>
<evidence type="ECO:0000313" key="11">
    <source>
        <dbReference type="EMBL" id="WFD35856.1"/>
    </source>
</evidence>
<dbReference type="InterPro" id="IPR027417">
    <property type="entry name" value="P-loop_NTPase"/>
</dbReference>
<accession>A0AAF0ESC5</accession>
<dbReference type="Gene3D" id="1.10.287.1490">
    <property type="match status" value="1"/>
</dbReference>
<dbReference type="Gene3D" id="3.40.50.300">
    <property type="entry name" value="P-loop containing nucleotide triphosphate hydrolases"/>
    <property type="match status" value="2"/>
</dbReference>
<proteinExistence type="inferred from homology"/>
<keyword evidence="6" id="KW-0131">Cell cycle</keyword>
<dbReference type="InterPro" id="IPR003395">
    <property type="entry name" value="RecF/RecN/SMC_N"/>
</dbReference>
<dbReference type="Proteomes" id="UP001219933">
    <property type="component" value="Chromosome 4"/>
</dbReference>
<feature type="compositionally biased region" description="Acidic residues" evidence="9">
    <location>
        <begin position="987"/>
        <end position="999"/>
    </location>
</feature>
<feature type="region of interest" description="Disordered" evidence="9">
    <location>
        <begin position="968"/>
        <end position="1030"/>
    </location>
</feature>
<keyword evidence="5 7" id="KW-0539">Nucleus</keyword>
<dbReference type="SUPFAM" id="SSF52540">
    <property type="entry name" value="P-loop containing nucleoside triphosphate hydrolases"/>
    <property type="match status" value="1"/>
</dbReference>
<keyword evidence="12" id="KW-1185">Reference proteome</keyword>
<evidence type="ECO:0000259" key="10">
    <source>
        <dbReference type="SMART" id="SM00968"/>
    </source>
</evidence>
<feature type="domain" description="SMC hinge" evidence="10">
    <location>
        <begin position="532"/>
        <end position="648"/>
    </location>
</feature>
<organism evidence="11 12">
    <name type="scientific">Malassezia cuniculi</name>
    <dbReference type="NCBI Taxonomy" id="948313"/>
    <lineage>
        <taxon>Eukaryota</taxon>
        <taxon>Fungi</taxon>
        <taxon>Dikarya</taxon>
        <taxon>Basidiomycota</taxon>
        <taxon>Ustilaginomycotina</taxon>
        <taxon>Malasseziomycetes</taxon>
        <taxon>Malasseziales</taxon>
        <taxon>Malasseziaceae</taxon>
        <taxon>Malassezia</taxon>
    </lineage>
</organism>
<keyword evidence="3" id="KW-0498">Mitosis</keyword>
<name>A0AAF0ESC5_9BASI</name>
<feature type="coiled-coil region" evidence="8">
    <location>
        <begin position="427"/>
        <end position="489"/>
    </location>
</feature>
<dbReference type="Gene3D" id="3.30.70.1620">
    <property type="match status" value="1"/>
</dbReference>
<feature type="compositionally biased region" description="Low complexity" evidence="9">
    <location>
        <begin position="76"/>
        <end position="100"/>
    </location>
</feature>
<dbReference type="AlphaFoldDB" id="A0AAF0ESC5"/>
<protein>
    <recommendedName>
        <fullName evidence="7">Structural maintenance of chromosomes protein</fullName>
    </recommendedName>
</protein>
<evidence type="ECO:0000256" key="2">
    <source>
        <dbReference type="ARBA" id="ARBA00022618"/>
    </source>
</evidence>
<keyword evidence="2" id="KW-0132">Cell division</keyword>
<dbReference type="SUPFAM" id="SSF75553">
    <property type="entry name" value="Smc hinge domain"/>
    <property type="match status" value="1"/>
</dbReference>
<dbReference type="Pfam" id="PF02463">
    <property type="entry name" value="SMC_N"/>
    <property type="match status" value="1"/>
</dbReference>
<dbReference type="GO" id="GO:0005634">
    <property type="term" value="C:nucleus"/>
    <property type="evidence" value="ECO:0007669"/>
    <property type="project" value="UniProtKB-SubCell"/>
</dbReference>
<dbReference type="PANTHER" id="PTHR18937">
    <property type="entry name" value="STRUCTURAL MAINTENANCE OF CHROMOSOMES SMC FAMILY MEMBER"/>
    <property type="match status" value="1"/>
</dbReference>
<dbReference type="GO" id="GO:0016887">
    <property type="term" value="F:ATP hydrolysis activity"/>
    <property type="evidence" value="ECO:0007669"/>
    <property type="project" value="InterPro"/>
</dbReference>
<evidence type="ECO:0000256" key="7">
    <source>
        <dbReference type="PIRNR" id="PIRNR005719"/>
    </source>
</evidence>
<feature type="region of interest" description="Disordered" evidence="9">
    <location>
        <begin position="73"/>
        <end position="100"/>
    </location>
</feature>
<evidence type="ECO:0000256" key="9">
    <source>
        <dbReference type="SAM" id="MobiDB-lite"/>
    </source>
</evidence>
<dbReference type="InterPro" id="IPR024704">
    <property type="entry name" value="SMC"/>
</dbReference>
<evidence type="ECO:0000256" key="4">
    <source>
        <dbReference type="ARBA" id="ARBA00023054"/>
    </source>
</evidence>
<dbReference type="GO" id="GO:0005524">
    <property type="term" value="F:ATP binding"/>
    <property type="evidence" value="ECO:0007669"/>
    <property type="project" value="InterPro"/>
</dbReference>
<evidence type="ECO:0000256" key="5">
    <source>
        <dbReference type="ARBA" id="ARBA00023242"/>
    </source>
</evidence>
<dbReference type="Gene3D" id="1.20.1060.20">
    <property type="match status" value="1"/>
</dbReference>
<sequence>MPLKLLELDNFKSYRGHHVIGPFSSFSAIIGPNGSGKSNLLDAISFVLCVDSNIRAAHLADLVFRDAPASPPLVPDPSSDLSDLSDLSDSDSSSPASPSATSVTAVIQDAHVLHRFQRAVRNASSEFRYNGRVVSLALYTSRLEQLNVRVRARNFLVFQGDIEAIASQHAPDLARLIDDISGSAALRDDYDAAHHQHSLALARSSSLLARRKTLQSQLRQLRQQHDASERHRSLRDVLAAAAVRRTLWRLYHIHELIELHTDWIVEHRPRAALLASRLNDRAAAVADARARLGAIQHDILASEDAQKLSSRALDARRPERVRLQERIAHAENKLAQATDLLAQTAADEHRQRDALVALDRDVELVQRASRQARDEQDAALAASAVHVDDAAVSAYHELRALADRSATAERRDADHARRELRIKRDVADGARNELDSFRAKHDRLAHEADAAHAALAALEHKQQSFVDRAAALRARLAALRDKKQSFADREAVLNDALLRCYNKLLSMGHDQRLHERDARLRDSLRALRSIYPGVHGRLADLVRPTQQKFDLALTTALGRNLDAVVVDHERTAIECIEYLRNQRAGHATFIPLDSVHTRPVVDRLRSISLHARLAVDVVQYPPAIERAVQYACGNTLICDSLDVARHVAYDRNEHVKSVSLDGTVIHKNGMITGGPSAADAARHWDEQEFLAVQRERDRCMSELQRLHHDRFELGDEDDAAAALAQLDSERAAASDDVSAARRRLAAAQSELEQTADAAAAAADRLAAADAAVAALQSRVDDLDVLIRQADDAVFADWAQRVGVASVREYEENQLRVAQALDRATAQHQRQLARLDHQKAFASQQLHATRERIAQLQRVVAKEKDRIPRLHGEADAVAAELDDLQRAVDAATHALDAHRAAHTAQLDVLAECRRAHHAASRDLDALRGEIASRNDEIDQLDTERTALFRKCRLDSLDLPLVSGSLDDVPLEHIDAPQPPDLDQSTTDDPTDADADADADSDTARPVNDYGIVPDYSALSDSDRSDRSSAKGKQLQELIDAALDELQRLAPASKTSARLASLEHELSDCDRDMDAAREHVRAAREEFSLIKRQRADLFMRAYTHIADRIDAIYKELTRSHAAPMGGVAYLSVEDSDEPFNAGIRYHAMPPMKRFRDMEQLSGGEKSMAALALLFAIHTFHPAPFFVLDEVDAALDAQNVARISDYIRAHASDRFQFIVISLKASLYERSQALLGIFRDAGRRSSACLTLDLEQYAS</sequence>
<dbReference type="InterPro" id="IPR036277">
    <property type="entry name" value="SMC_hinge_sf"/>
</dbReference>
<evidence type="ECO:0000256" key="8">
    <source>
        <dbReference type="SAM" id="Coils"/>
    </source>
</evidence>
<keyword evidence="4 8" id="KW-0175">Coiled coil</keyword>
<feature type="coiled-coil region" evidence="8">
    <location>
        <begin position="204"/>
        <end position="231"/>
    </location>
</feature>
<dbReference type="PIRSF" id="PIRSF005719">
    <property type="entry name" value="SMC"/>
    <property type="match status" value="1"/>
</dbReference>